<evidence type="ECO:0000313" key="1">
    <source>
        <dbReference type="EMBL" id="MDQ0391846.1"/>
    </source>
</evidence>
<evidence type="ECO:0000313" key="2">
    <source>
        <dbReference type="Proteomes" id="UP001237448"/>
    </source>
</evidence>
<dbReference type="Proteomes" id="UP001237448">
    <property type="component" value="Unassembled WGS sequence"/>
</dbReference>
<protein>
    <submittedName>
        <fullName evidence="1">Uncharacterized protein</fullName>
    </submittedName>
</protein>
<gene>
    <name evidence="1" type="ORF">J3R73_001638</name>
</gene>
<reference evidence="1 2" key="1">
    <citation type="submission" date="2023-07" db="EMBL/GenBank/DDBJ databases">
        <title>Genomic Encyclopedia of Type Strains, Phase IV (KMG-IV): sequencing the most valuable type-strain genomes for metagenomic binning, comparative biology and taxonomic classification.</title>
        <authorList>
            <person name="Goeker M."/>
        </authorList>
    </citation>
    <scope>NUCLEOTIDE SEQUENCE [LARGE SCALE GENOMIC DNA]</scope>
    <source>
        <strain evidence="1 2">DSM 5896</strain>
    </source>
</reference>
<accession>A0ABU0FBN6</accession>
<name>A0ABU0FBN6_9HYPH</name>
<sequence length="79" mass="8613">MEVIYRRVSKQPLRASYEQITALGRGRRFGVEEQARIRAMIGEGYGAQAFADLSVETGGAPFDAVLGDLVSAVARRIGR</sequence>
<dbReference type="EMBL" id="JAUSVK010000001">
    <property type="protein sequence ID" value="MDQ0391846.1"/>
    <property type="molecule type" value="Genomic_DNA"/>
</dbReference>
<organism evidence="1 2">
    <name type="scientific">Labrys monachus</name>
    <dbReference type="NCBI Taxonomy" id="217067"/>
    <lineage>
        <taxon>Bacteria</taxon>
        <taxon>Pseudomonadati</taxon>
        <taxon>Pseudomonadota</taxon>
        <taxon>Alphaproteobacteria</taxon>
        <taxon>Hyphomicrobiales</taxon>
        <taxon>Xanthobacteraceae</taxon>
        <taxon>Labrys</taxon>
    </lineage>
</organism>
<keyword evidence="2" id="KW-1185">Reference proteome</keyword>
<dbReference type="RefSeq" id="WP_307424821.1">
    <property type="nucleotide sequence ID" value="NZ_JAUSVK010000001.1"/>
</dbReference>
<comment type="caution">
    <text evidence="1">The sequence shown here is derived from an EMBL/GenBank/DDBJ whole genome shotgun (WGS) entry which is preliminary data.</text>
</comment>
<proteinExistence type="predicted"/>